<reference evidence="11 12" key="1">
    <citation type="journal article" date="2020" name="Nature">
        <title>Six reference-quality genomes reveal evolution of bat adaptations.</title>
        <authorList>
            <person name="Jebb D."/>
            <person name="Huang Z."/>
            <person name="Pippel M."/>
            <person name="Hughes G.M."/>
            <person name="Lavrichenko K."/>
            <person name="Devanna P."/>
            <person name="Winkler S."/>
            <person name="Jermiin L.S."/>
            <person name="Skirmuntt E.C."/>
            <person name="Katzourakis A."/>
            <person name="Burkitt-Gray L."/>
            <person name="Ray D.A."/>
            <person name="Sullivan K.A.M."/>
            <person name="Roscito J.G."/>
            <person name="Kirilenko B.M."/>
            <person name="Davalos L.M."/>
            <person name="Corthals A.P."/>
            <person name="Power M.L."/>
            <person name="Jones G."/>
            <person name="Ransome R.D."/>
            <person name="Dechmann D.K.N."/>
            <person name="Locatelli A.G."/>
            <person name="Puechmaille S.J."/>
            <person name="Fedrigo O."/>
            <person name="Jarvis E.D."/>
            <person name="Hiller M."/>
            <person name="Vernes S.C."/>
            <person name="Myers E.W."/>
            <person name="Teeling E.C."/>
        </authorList>
    </citation>
    <scope>NUCLEOTIDE SEQUENCE [LARGE SCALE GENOMIC DNA]</scope>
    <source>
        <strain evidence="11">MMolMol1</strain>
        <tissue evidence="11">Muscle</tissue>
    </source>
</reference>
<accession>A0A7J8CRT8</accession>
<evidence type="ECO:0000313" key="12">
    <source>
        <dbReference type="Proteomes" id="UP000550707"/>
    </source>
</evidence>
<evidence type="ECO:0000313" key="11">
    <source>
        <dbReference type="EMBL" id="KAF6413613.1"/>
    </source>
</evidence>
<dbReference type="Gene3D" id="1.20.5.3730">
    <property type="match status" value="1"/>
</dbReference>
<keyword evidence="8" id="KW-0325">Glycoprotein</keyword>
<proteinExistence type="predicted"/>
<feature type="domain" description="Sushi" evidence="10">
    <location>
        <begin position="28"/>
        <end position="84"/>
    </location>
</feature>
<dbReference type="Pfam" id="PF00084">
    <property type="entry name" value="Sushi"/>
    <property type="match status" value="2"/>
</dbReference>
<keyword evidence="6" id="KW-0180">Complement pathway</keyword>
<dbReference type="InterPro" id="IPR000436">
    <property type="entry name" value="Sushi_SCR_CCP_dom"/>
</dbReference>
<evidence type="ECO:0000256" key="5">
    <source>
        <dbReference type="ARBA" id="ARBA00022859"/>
    </source>
</evidence>
<dbReference type="SMART" id="SM00032">
    <property type="entry name" value="CCP"/>
    <property type="match status" value="2"/>
</dbReference>
<dbReference type="InterPro" id="IPR035976">
    <property type="entry name" value="Sushi/SCR/CCP_sf"/>
</dbReference>
<evidence type="ECO:0000256" key="4">
    <source>
        <dbReference type="ARBA" id="ARBA00022737"/>
    </source>
</evidence>
<evidence type="ECO:0000256" key="1">
    <source>
        <dbReference type="ARBA" id="ARBA00022588"/>
    </source>
</evidence>
<keyword evidence="5" id="KW-0391">Immunity</keyword>
<keyword evidence="12" id="KW-1185">Reference proteome</keyword>
<dbReference type="AlphaFoldDB" id="A0A7J8CRT8"/>
<dbReference type="FunFam" id="2.10.70.10:FF:000070">
    <property type="entry name" value="Complement C3d receptor 2"/>
    <property type="match status" value="1"/>
</dbReference>
<dbReference type="GO" id="GO:0045087">
    <property type="term" value="P:innate immune response"/>
    <property type="evidence" value="ECO:0007669"/>
    <property type="project" value="UniProtKB-KW"/>
</dbReference>
<protein>
    <recommendedName>
        <fullName evidence="10">Sushi domain-containing protein</fullName>
    </recommendedName>
</protein>
<dbReference type="SUPFAM" id="SSF57535">
    <property type="entry name" value="Complement control module/SCR domain"/>
    <property type="match status" value="2"/>
</dbReference>
<evidence type="ECO:0000256" key="6">
    <source>
        <dbReference type="ARBA" id="ARBA00022875"/>
    </source>
</evidence>
<dbReference type="PROSITE" id="PS50923">
    <property type="entry name" value="SUSHI"/>
    <property type="match status" value="2"/>
</dbReference>
<evidence type="ECO:0000256" key="2">
    <source>
        <dbReference type="ARBA" id="ARBA00022659"/>
    </source>
</evidence>
<sequence length="200" mass="22340">MIALNPSSTTNMDIGPITNFVYSDYTFEGCSSPPFIAHGRHQQTSYIFQTKEIKYECDEGYALVGKPTLTCSSSRWSGPAPQCKALCPKPEVEHGKLSGDQNQFVESENVTIQCDSGYGVVGPQTITCLENRTWYPKVPKCEWALPEGCEQVLPGRKFLHCLPRVEDVKMALELHKLSLEIELLELQRDKAKKSSPESPL</sequence>
<dbReference type="PANTHER" id="PTHR45656:SF4">
    <property type="entry name" value="PROTEIN CBR-CLEC-78"/>
    <property type="match status" value="1"/>
</dbReference>
<dbReference type="Gene3D" id="2.10.70.10">
    <property type="entry name" value="Complement Module, domain 1"/>
    <property type="match status" value="2"/>
</dbReference>
<evidence type="ECO:0000256" key="7">
    <source>
        <dbReference type="ARBA" id="ARBA00023157"/>
    </source>
</evidence>
<evidence type="ECO:0000259" key="10">
    <source>
        <dbReference type="PROSITE" id="PS50923"/>
    </source>
</evidence>
<dbReference type="InParanoid" id="A0A7J8CRT8"/>
<feature type="disulfide bond" evidence="9">
    <location>
        <begin position="114"/>
        <end position="141"/>
    </location>
</feature>
<comment type="caution">
    <text evidence="11">The sequence shown here is derived from an EMBL/GenBank/DDBJ whole genome shotgun (WGS) entry which is preliminary data.</text>
</comment>
<dbReference type="PANTHER" id="PTHR45656">
    <property type="entry name" value="PROTEIN CBR-CLEC-78"/>
    <property type="match status" value="1"/>
</dbReference>
<feature type="domain" description="Sushi" evidence="10">
    <location>
        <begin position="85"/>
        <end position="143"/>
    </location>
</feature>
<keyword evidence="7 9" id="KW-1015">Disulfide bond</keyword>
<keyword evidence="3" id="KW-0732">Signal</keyword>
<evidence type="ECO:0000256" key="3">
    <source>
        <dbReference type="ARBA" id="ARBA00022729"/>
    </source>
</evidence>
<dbReference type="Proteomes" id="UP000550707">
    <property type="component" value="Unassembled WGS sequence"/>
</dbReference>
<dbReference type="GO" id="GO:0006958">
    <property type="term" value="P:complement activation, classical pathway"/>
    <property type="evidence" value="ECO:0007669"/>
    <property type="project" value="UniProtKB-KW"/>
</dbReference>
<gene>
    <name evidence="11" type="ORF">HJG59_009789</name>
</gene>
<dbReference type="FunFam" id="2.10.70.10:FF:000014">
    <property type="entry name" value="Membrane cofactor protein"/>
    <property type="match status" value="1"/>
</dbReference>
<organism evidence="11 12">
    <name type="scientific">Molossus molossus</name>
    <name type="common">Pallas' mastiff bat</name>
    <name type="synonym">Vespertilio molossus</name>
    <dbReference type="NCBI Taxonomy" id="27622"/>
    <lineage>
        <taxon>Eukaryota</taxon>
        <taxon>Metazoa</taxon>
        <taxon>Chordata</taxon>
        <taxon>Craniata</taxon>
        <taxon>Vertebrata</taxon>
        <taxon>Euteleostomi</taxon>
        <taxon>Mammalia</taxon>
        <taxon>Eutheria</taxon>
        <taxon>Laurasiatheria</taxon>
        <taxon>Chiroptera</taxon>
        <taxon>Yangochiroptera</taxon>
        <taxon>Molossidae</taxon>
        <taxon>Molossus</taxon>
    </lineage>
</organism>
<keyword evidence="2 9" id="KW-0768">Sushi</keyword>
<name>A0A7J8CRT8_MOLMO</name>
<evidence type="ECO:0000256" key="9">
    <source>
        <dbReference type="PROSITE-ProRule" id="PRU00302"/>
    </source>
</evidence>
<dbReference type="Pfam" id="PF18453">
    <property type="entry name" value="C4bp_oligo"/>
    <property type="match status" value="1"/>
</dbReference>
<keyword evidence="4" id="KW-0677">Repeat</keyword>
<dbReference type="InterPro" id="IPR040514">
    <property type="entry name" value="C4bp_oligo"/>
</dbReference>
<dbReference type="EMBL" id="JACASF010000020">
    <property type="protein sequence ID" value="KAF6413613.1"/>
    <property type="molecule type" value="Genomic_DNA"/>
</dbReference>
<dbReference type="InterPro" id="IPR051277">
    <property type="entry name" value="SEZ6_CSMD_C4BPB_Regulators"/>
</dbReference>
<dbReference type="CDD" id="cd00033">
    <property type="entry name" value="CCP"/>
    <property type="match status" value="2"/>
</dbReference>
<evidence type="ECO:0000256" key="8">
    <source>
        <dbReference type="ARBA" id="ARBA00023180"/>
    </source>
</evidence>
<keyword evidence="1" id="KW-0399">Innate immunity</keyword>
<comment type="caution">
    <text evidence="9">Lacks conserved residue(s) required for the propagation of feature annotation.</text>
</comment>